<comment type="caution">
    <text evidence="1">The sequence shown here is derived from an EMBL/GenBank/DDBJ whole genome shotgun (WGS) entry which is preliminary data.</text>
</comment>
<evidence type="ECO:0000313" key="2">
    <source>
        <dbReference type="Proteomes" id="UP000295447"/>
    </source>
</evidence>
<evidence type="ECO:0008006" key="3">
    <source>
        <dbReference type="Google" id="ProtNLM"/>
    </source>
</evidence>
<gene>
    <name evidence="1" type="ORF">EV650_2252</name>
</gene>
<dbReference type="Proteomes" id="UP000295447">
    <property type="component" value="Unassembled WGS sequence"/>
</dbReference>
<accession>A0A4R7ZZ20</accession>
<dbReference type="EMBL" id="SODF01000001">
    <property type="protein sequence ID" value="TDW23399.1"/>
    <property type="molecule type" value="Genomic_DNA"/>
</dbReference>
<organism evidence="1 2">
    <name type="scientific">Kribbella kalugense</name>
    <dbReference type="NCBI Taxonomy" id="2512221"/>
    <lineage>
        <taxon>Bacteria</taxon>
        <taxon>Bacillati</taxon>
        <taxon>Actinomycetota</taxon>
        <taxon>Actinomycetes</taxon>
        <taxon>Propionibacteriales</taxon>
        <taxon>Kribbellaceae</taxon>
        <taxon>Kribbella</taxon>
    </lineage>
</organism>
<dbReference type="Gene3D" id="3.10.450.50">
    <property type="match status" value="1"/>
</dbReference>
<reference evidence="1 2" key="1">
    <citation type="submission" date="2019-03" db="EMBL/GenBank/DDBJ databases">
        <title>Genomic Encyclopedia of Type Strains, Phase III (KMG-III): the genomes of soil and plant-associated and newly described type strains.</title>
        <authorList>
            <person name="Whitman W."/>
        </authorList>
    </citation>
    <scope>NUCLEOTIDE SEQUENCE [LARGE SCALE GENOMIC DNA]</scope>
    <source>
        <strain evidence="1 2">VKM Ac-2570</strain>
    </source>
</reference>
<protein>
    <recommendedName>
        <fullName evidence="3">SnoaL-like protein</fullName>
    </recommendedName>
</protein>
<sequence length="140" mass="15570">MNNNNSAEDLANRYLAVWNEPDADARRQAVEELWTEDGVHLLEPPEEIVKRATEIGVTATLEARGHAELFTRVTRAYDEFVAPGQYEFVRHGDAAVLRDLVKLRWAMVPAGGGETLAIGIDLIHLGPDGRIVSDYQFVEA</sequence>
<proteinExistence type="predicted"/>
<evidence type="ECO:0000313" key="1">
    <source>
        <dbReference type="EMBL" id="TDW23399.1"/>
    </source>
</evidence>
<dbReference type="OrthoDB" id="8722217at2"/>
<dbReference type="AlphaFoldDB" id="A0A4R7ZZ20"/>
<dbReference type="InterPro" id="IPR032710">
    <property type="entry name" value="NTF2-like_dom_sf"/>
</dbReference>
<keyword evidence="2" id="KW-1185">Reference proteome</keyword>
<dbReference type="RefSeq" id="WP_134117972.1">
    <property type="nucleotide sequence ID" value="NZ_SODF01000001.1"/>
</dbReference>
<dbReference type="SUPFAM" id="SSF54427">
    <property type="entry name" value="NTF2-like"/>
    <property type="match status" value="1"/>
</dbReference>
<name>A0A4R7ZZ20_9ACTN</name>